<evidence type="ECO:0000256" key="1">
    <source>
        <dbReference type="ARBA" id="ARBA00007227"/>
    </source>
</evidence>
<proteinExistence type="inferred from homology"/>
<dbReference type="AlphaFoldDB" id="A0A8J3DKV9"/>
<dbReference type="CDD" id="cd00093">
    <property type="entry name" value="HTH_XRE"/>
    <property type="match status" value="1"/>
</dbReference>
<reference evidence="6" key="2">
    <citation type="submission" date="2020-09" db="EMBL/GenBank/DDBJ databases">
        <authorList>
            <person name="Sun Q."/>
            <person name="Kim S."/>
        </authorList>
    </citation>
    <scope>NUCLEOTIDE SEQUENCE</scope>
    <source>
        <strain evidence="6">KCTC 42097</strain>
    </source>
</reference>
<evidence type="ECO:0000256" key="4">
    <source>
        <dbReference type="ARBA" id="ARBA00023163"/>
    </source>
</evidence>
<dbReference type="Proteomes" id="UP000641137">
    <property type="component" value="Unassembled WGS sequence"/>
</dbReference>
<gene>
    <name evidence="6" type="ORF">GCM10010136_30210</name>
</gene>
<comment type="similarity">
    <text evidence="1">Belongs to the short-chain fatty acyl-CoA assimilation regulator (ScfR) family.</text>
</comment>
<reference evidence="6" key="1">
    <citation type="journal article" date="2014" name="Int. J. Syst. Evol. Microbiol.">
        <title>Complete genome sequence of Corynebacterium casei LMG S-19264T (=DSM 44701T), isolated from a smear-ripened cheese.</title>
        <authorList>
            <consortium name="US DOE Joint Genome Institute (JGI-PGF)"/>
            <person name="Walter F."/>
            <person name="Albersmeier A."/>
            <person name="Kalinowski J."/>
            <person name="Ruckert C."/>
        </authorList>
    </citation>
    <scope>NUCLEOTIDE SEQUENCE</scope>
    <source>
        <strain evidence="6">KCTC 42097</strain>
    </source>
</reference>
<dbReference type="Pfam" id="PF06114">
    <property type="entry name" value="Peptidase_M78"/>
    <property type="match status" value="1"/>
</dbReference>
<dbReference type="PIRSF" id="PIRSF019251">
    <property type="entry name" value="Rv0465c"/>
    <property type="match status" value="1"/>
</dbReference>
<dbReference type="Gene3D" id="1.10.260.40">
    <property type="entry name" value="lambda repressor-like DNA-binding domains"/>
    <property type="match status" value="1"/>
</dbReference>
<dbReference type="Pfam" id="PF01381">
    <property type="entry name" value="HTH_3"/>
    <property type="match status" value="1"/>
</dbReference>
<keyword evidence="3" id="KW-0238">DNA-binding</keyword>
<name>A0A8J3DKV9_9HYPH</name>
<dbReference type="GO" id="GO:0003677">
    <property type="term" value="F:DNA binding"/>
    <property type="evidence" value="ECO:0007669"/>
    <property type="project" value="UniProtKB-KW"/>
</dbReference>
<comment type="caution">
    <text evidence="6">The sequence shown here is derived from an EMBL/GenBank/DDBJ whole genome shotgun (WGS) entry which is preliminary data.</text>
</comment>
<evidence type="ECO:0000256" key="3">
    <source>
        <dbReference type="ARBA" id="ARBA00023125"/>
    </source>
</evidence>
<keyword evidence="4" id="KW-0804">Transcription</keyword>
<dbReference type="InterPro" id="IPR026281">
    <property type="entry name" value="HTH_RamB"/>
</dbReference>
<dbReference type="PANTHER" id="PTHR46797">
    <property type="entry name" value="HTH-TYPE TRANSCRIPTIONAL REGULATOR"/>
    <property type="match status" value="1"/>
</dbReference>
<dbReference type="Pfam" id="PF09856">
    <property type="entry name" value="ScfRs"/>
    <property type="match status" value="1"/>
</dbReference>
<keyword evidence="7" id="KW-1185">Reference proteome</keyword>
<evidence type="ECO:0000313" key="7">
    <source>
        <dbReference type="Proteomes" id="UP000641137"/>
    </source>
</evidence>
<organism evidence="6 7">
    <name type="scientific">Limoniibacter endophyticus</name>
    <dbReference type="NCBI Taxonomy" id="1565040"/>
    <lineage>
        <taxon>Bacteria</taxon>
        <taxon>Pseudomonadati</taxon>
        <taxon>Pseudomonadota</taxon>
        <taxon>Alphaproteobacteria</taxon>
        <taxon>Hyphomicrobiales</taxon>
        <taxon>Bartonellaceae</taxon>
        <taxon>Limoniibacter</taxon>
    </lineage>
</organism>
<dbReference type="PANTHER" id="PTHR46797:SF23">
    <property type="entry name" value="HTH-TYPE TRANSCRIPTIONAL REGULATOR SUTR"/>
    <property type="match status" value="1"/>
</dbReference>
<keyword evidence="2" id="KW-0805">Transcription regulation</keyword>
<protein>
    <submittedName>
        <fullName evidence="6">Cro/Cl family transcriptional regulator</fullName>
    </submittedName>
</protein>
<sequence length="466" mass="51531">MSTGKLFIGKRVRELRQENGATQAQFAERIGISTSYLNQIESNQRPVSATVLLALVDKCGLNVAELGAGETDRLLSAFSEALSDPLFQGYAPGIQELKMIVQNAPGLAHALIAAHQAYRRTSEQLASIDRELAKGASDPTPYEEVRDFFHFTDNYIHELDIVAETIAVETGIPYDSFVALKARLEGKHGVSVRQLTQDGELRRFDRSNRTLYLSGNSPLVTQQFQLAIQLAQLEASPAIDAILSRASFRTQEAVEICRVGLQNYFAGALLMPYEKFARSASELRHDVELIALRFGTSLEQTCHRLSTLQRPGNKGVPVFFARIDRAGNITKRHSATRLQFARYGAACPLWNAHTAFETQGRIIRQLAQMPDGSRYLSMAVQVTKRNGGYRSAETVYVLAFGCDISVADAFVYADGLDIKGGAHYEPIGVSCRVCERQGCHARATPPVKRRIEVNHAQRGVLPYELV</sequence>
<dbReference type="SUPFAM" id="SSF47413">
    <property type="entry name" value="lambda repressor-like DNA-binding domains"/>
    <property type="match status" value="1"/>
</dbReference>
<evidence type="ECO:0000256" key="2">
    <source>
        <dbReference type="ARBA" id="ARBA00023015"/>
    </source>
</evidence>
<accession>A0A8J3DKV9</accession>
<dbReference type="InterPro" id="IPR018653">
    <property type="entry name" value="ScfR_C"/>
</dbReference>
<dbReference type="EMBL" id="BMZO01000010">
    <property type="protein sequence ID" value="GHC78339.1"/>
    <property type="molecule type" value="Genomic_DNA"/>
</dbReference>
<evidence type="ECO:0000259" key="5">
    <source>
        <dbReference type="PROSITE" id="PS50943"/>
    </source>
</evidence>
<feature type="domain" description="HTH cro/C1-type" evidence="5">
    <location>
        <begin position="12"/>
        <end position="66"/>
    </location>
</feature>
<dbReference type="InterPro" id="IPR050807">
    <property type="entry name" value="TransReg_Diox_bact_type"/>
</dbReference>
<dbReference type="SMART" id="SM00530">
    <property type="entry name" value="HTH_XRE"/>
    <property type="match status" value="1"/>
</dbReference>
<dbReference type="GO" id="GO:0003700">
    <property type="term" value="F:DNA-binding transcription factor activity"/>
    <property type="evidence" value="ECO:0007669"/>
    <property type="project" value="TreeGrafter"/>
</dbReference>
<dbReference type="PROSITE" id="PS50943">
    <property type="entry name" value="HTH_CROC1"/>
    <property type="match status" value="1"/>
</dbReference>
<dbReference type="RefSeq" id="WP_189491967.1">
    <property type="nucleotide sequence ID" value="NZ_BMZO01000010.1"/>
</dbReference>
<dbReference type="InterPro" id="IPR010982">
    <property type="entry name" value="Lambda_DNA-bd_dom_sf"/>
</dbReference>
<dbReference type="InterPro" id="IPR001387">
    <property type="entry name" value="Cro/C1-type_HTH"/>
</dbReference>
<dbReference type="InterPro" id="IPR010359">
    <property type="entry name" value="IrrE_HExxH"/>
</dbReference>
<dbReference type="GO" id="GO:0005829">
    <property type="term" value="C:cytosol"/>
    <property type="evidence" value="ECO:0007669"/>
    <property type="project" value="TreeGrafter"/>
</dbReference>
<evidence type="ECO:0000313" key="6">
    <source>
        <dbReference type="EMBL" id="GHC78339.1"/>
    </source>
</evidence>